<evidence type="ECO:0000313" key="2">
    <source>
        <dbReference type="Proteomes" id="UP000385207"/>
    </source>
</evidence>
<name>A0A5E7QB21_PSEFL</name>
<accession>A0A5E7QB21</accession>
<organism evidence="1 2">
    <name type="scientific">Pseudomonas fluorescens</name>
    <dbReference type="NCBI Taxonomy" id="294"/>
    <lineage>
        <taxon>Bacteria</taxon>
        <taxon>Pseudomonadati</taxon>
        <taxon>Pseudomonadota</taxon>
        <taxon>Gammaproteobacteria</taxon>
        <taxon>Pseudomonadales</taxon>
        <taxon>Pseudomonadaceae</taxon>
        <taxon>Pseudomonas</taxon>
    </lineage>
</organism>
<dbReference type="EMBL" id="CABVII010000076">
    <property type="protein sequence ID" value="VVP58007.1"/>
    <property type="molecule type" value="Genomic_DNA"/>
</dbReference>
<gene>
    <name evidence="1" type="ORF">PS862_05886</name>
</gene>
<sequence length="46" mass="5074">MVDLRVIVQSDQAIGVIAQPARVEHRVCRLSVDMLGQIIDESIEIG</sequence>
<dbReference type="AlphaFoldDB" id="A0A5E7QB21"/>
<reference evidence="1 2" key="1">
    <citation type="submission" date="2019-09" db="EMBL/GenBank/DDBJ databases">
        <authorList>
            <person name="Chandra G."/>
            <person name="Truman W A."/>
        </authorList>
    </citation>
    <scope>NUCLEOTIDE SEQUENCE [LARGE SCALE GENOMIC DNA]</scope>
    <source>
        <strain evidence="1">PS862</strain>
    </source>
</reference>
<dbReference type="Proteomes" id="UP000385207">
    <property type="component" value="Unassembled WGS sequence"/>
</dbReference>
<proteinExistence type="predicted"/>
<evidence type="ECO:0000313" key="1">
    <source>
        <dbReference type="EMBL" id="VVP58007.1"/>
    </source>
</evidence>
<protein>
    <submittedName>
        <fullName evidence="1">Uncharacterized protein</fullName>
    </submittedName>
</protein>